<dbReference type="Proteomes" id="UP000187203">
    <property type="component" value="Unassembled WGS sequence"/>
</dbReference>
<gene>
    <name evidence="1" type="ORF">COLO4_06104</name>
</gene>
<name>A0A1R3KP05_9ROSI</name>
<dbReference type="AlphaFoldDB" id="A0A1R3KP05"/>
<reference evidence="2" key="1">
    <citation type="submission" date="2013-09" db="EMBL/GenBank/DDBJ databases">
        <title>Corchorus olitorius genome sequencing.</title>
        <authorList>
            <person name="Alam M."/>
            <person name="Haque M.S."/>
            <person name="Islam M.S."/>
            <person name="Emdad E.M."/>
            <person name="Islam M.M."/>
            <person name="Ahmed B."/>
            <person name="Halim A."/>
            <person name="Hossen Q.M.M."/>
            <person name="Hossain M.Z."/>
            <person name="Ahmed R."/>
            <person name="Khan M.M."/>
            <person name="Islam R."/>
            <person name="Rashid M.M."/>
            <person name="Khan S.A."/>
            <person name="Rahman M.S."/>
            <person name="Alam M."/>
            <person name="Yahiya A.S."/>
            <person name="Khan M.S."/>
            <person name="Azam M.S."/>
            <person name="Haque T."/>
            <person name="Lashkar M.Z.H."/>
            <person name="Akhand A.I."/>
            <person name="Morshed G."/>
            <person name="Roy S."/>
            <person name="Uddin K.S."/>
            <person name="Rabeya T."/>
            <person name="Hossain A.S."/>
            <person name="Chowdhury A."/>
            <person name="Snigdha A.R."/>
            <person name="Mortoza M.S."/>
            <person name="Matin S.A."/>
            <person name="Hoque S.M.E."/>
            <person name="Islam M.K."/>
            <person name="Roy D.K."/>
            <person name="Haider R."/>
            <person name="Moosa M.M."/>
            <person name="Elias S.M."/>
            <person name="Hasan A.M."/>
            <person name="Jahan S."/>
            <person name="Shafiuddin M."/>
            <person name="Mahmood N."/>
            <person name="Shommy N.S."/>
        </authorList>
    </citation>
    <scope>NUCLEOTIDE SEQUENCE [LARGE SCALE GENOMIC DNA]</scope>
    <source>
        <strain evidence="2">cv. O-4</strain>
    </source>
</reference>
<organism evidence="1 2">
    <name type="scientific">Corchorus olitorius</name>
    <dbReference type="NCBI Taxonomy" id="93759"/>
    <lineage>
        <taxon>Eukaryota</taxon>
        <taxon>Viridiplantae</taxon>
        <taxon>Streptophyta</taxon>
        <taxon>Embryophyta</taxon>
        <taxon>Tracheophyta</taxon>
        <taxon>Spermatophyta</taxon>
        <taxon>Magnoliopsida</taxon>
        <taxon>eudicotyledons</taxon>
        <taxon>Gunneridae</taxon>
        <taxon>Pentapetalae</taxon>
        <taxon>rosids</taxon>
        <taxon>malvids</taxon>
        <taxon>Malvales</taxon>
        <taxon>Malvaceae</taxon>
        <taxon>Grewioideae</taxon>
        <taxon>Apeibeae</taxon>
        <taxon>Corchorus</taxon>
    </lineage>
</organism>
<comment type="caution">
    <text evidence="1">The sequence shown here is derived from an EMBL/GenBank/DDBJ whole genome shotgun (WGS) entry which is preliminary data.</text>
</comment>
<proteinExistence type="predicted"/>
<keyword evidence="2" id="KW-1185">Reference proteome</keyword>
<protein>
    <submittedName>
        <fullName evidence="1">Uncharacterized protein</fullName>
    </submittedName>
</protein>
<accession>A0A1R3KP05</accession>
<dbReference type="EMBL" id="AWUE01012609">
    <property type="protein sequence ID" value="OMP08806.1"/>
    <property type="molecule type" value="Genomic_DNA"/>
</dbReference>
<sequence>MACNGDYGDKTADEMKAIYARLASNSQQKVSMDTREVANEVGILIFHGGIRVSEVAINKWVHRVSVHLDLNSNNFPNNNITSKTNNNKTLNPNLKFKIGGWKTCFCN</sequence>
<evidence type="ECO:0000313" key="2">
    <source>
        <dbReference type="Proteomes" id="UP000187203"/>
    </source>
</evidence>
<dbReference type="OrthoDB" id="10480194at2759"/>
<evidence type="ECO:0000313" key="1">
    <source>
        <dbReference type="EMBL" id="OMP08806.1"/>
    </source>
</evidence>